<sequence length="241" mass="27176">MGTFSKIVKSRVWKKRGAVKELWKRKEEEGGKEGGREGGEEGEGEEEGRGKEREVTARGQLKFGIELELRLKPKPELELNSNAARAKLKEAKVTLPNEWDVFAETLKSLLSATKIEAVVNPGEGEYGNWGIKTEGTIGRIEGGFFPVEIVSPKLSFLPTPKTHPMSELATVWKCLGQSYDVDVNEKCSTHIHFSLLDRDWELDDLQSLAKAILMLDPLINRLFPDRQYKKWCRANTFSCTP</sequence>
<accession>A0A7C8VFC9</accession>
<protein>
    <recommendedName>
        <fullName evidence="4">Amidoligase enzyme</fullName>
    </recommendedName>
</protein>
<dbReference type="OrthoDB" id="5291055at2759"/>
<evidence type="ECO:0000256" key="1">
    <source>
        <dbReference type="SAM" id="MobiDB-lite"/>
    </source>
</evidence>
<gene>
    <name evidence="2" type="ORF">TWF970_005869</name>
</gene>
<dbReference type="PANTHER" id="PTHR36847:SF1">
    <property type="entry name" value="AMIDOLIGASE ENZYME"/>
    <property type="match status" value="1"/>
</dbReference>
<evidence type="ECO:0008006" key="4">
    <source>
        <dbReference type="Google" id="ProtNLM"/>
    </source>
</evidence>
<dbReference type="Pfam" id="PF12224">
    <property type="entry name" value="Amidoligase_2"/>
    <property type="match status" value="1"/>
</dbReference>
<feature type="region of interest" description="Disordered" evidence="1">
    <location>
        <begin position="24"/>
        <end position="55"/>
    </location>
</feature>
<dbReference type="EMBL" id="JAABOJ010000030">
    <property type="protein sequence ID" value="KAF3276999.1"/>
    <property type="molecule type" value="Genomic_DNA"/>
</dbReference>
<reference evidence="2 3" key="1">
    <citation type="submission" date="2020-01" db="EMBL/GenBank/DDBJ databases">
        <authorList>
            <person name="Palmer J.M."/>
        </authorList>
    </citation>
    <scope>NUCLEOTIDE SEQUENCE [LARGE SCALE GENOMIC DNA]</scope>
    <source>
        <strain evidence="2 3">TWF970</strain>
    </source>
</reference>
<proteinExistence type="predicted"/>
<feature type="compositionally biased region" description="Basic and acidic residues" evidence="1">
    <location>
        <begin position="24"/>
        <end position="39"/>
    </location>
</feature>
<dbReference type="Proteomes" id="UP000474640">
    <property type="component" value="Unassembled WGS sequence"/>
</dbReference>
<evidence type="ECO:0000313" key="3">
    <source>
        <dbReference type="Proteomes" id="UP000474640"/>
    </source>
</evidence>
<organism evidence="2 3">
    <name type="scientific">Orbilia oligospora</name>
    <name type="common">Nematode-trapping fungus</name>
    <name type="synonym">Arthrobotrys oligospora</name>
    <dbReference type="NCBI Taxonomy" id="2813651"/>
    <lineage>
        <taxon>Eukaryota</taxon>
        <taxon>Fungi</taxon>
        <taxon>Dikarya</taxon>
        <taxon>Ascomycota</taxon>
        <taxon>Pezizomycotina</taxon>
        <taxon>Orbiliomycetes</taxon>
        <taxon>Orbiliales</taxon>
        <taxon>Orbiliaceae</taxon>
        <taxon>Orbilia</taxon>
    </lineage>
</organism>
<dbReference type="AlphaFoldDB" id="A0A7C8VFC9"/>
<comment type="caution">
    <text evidence="2">The sequence shown here is derived from an EMBL/GenBank/DDBJ whole genome shotgun (WGS) entry which is preliminary data.</text>
</comment>
<name>A0A7C8VFC9_ORBOL</name>
<dbReference type="PANTHER" id="PTHR36847">
    <property type="entry name" value="AMIDOLIGASE ENZYME"/>
    <property type="match status" value="1"/>
</dbReference>
<evidence type="ECO:0000313" key="2">
    <source>
        <dbReference type="EMBL" id="KAF3276999.1"/>
    </source>
</evidence>
<dbReference type="InterPro" id="IPR022025">
    <property type="entry name" value="Amidoligase_2"/>
</dbReference>